<dbReference type="Pfam" id="PF14559">
    <property type="entry name" value="TPR_19"/>
    <property type="match status" value="1"/>
</dbReference>
<dbReference type="InterPro" id="IPR013105">
    <property type="entry name" value="TPR_2"/>
</dbReference>
<gene>
    <name evidence="5" type="ORF">SAMN06264849_10750</name>
</gene>
<dbReference type="EMBL" id="FXTI01000007">
    <property type="protein sequence ID" value="SMO76178.1"/>
    <property type="molecule type" value="Genomic_DNA"/>
</dbReference>
<evidence type="ECO:0000313" key="6">
    <source>
        <dbReference type="Proteomes" id="UP000315636"/>
    </source>
</evidence>
<evidence type="ECO:0000256" key="3">
    <source>
        <dbReference type="PROSITE-ProRule" id="PRU00339"/>
    </source>
</evidence>
<dbReference type="Gene3D" id="1.25.40.10">
    <property type="entry name" value="Tetratricopeptide repeat domain"/>
    <property type="match status" value="3"/>
</dbReference>
<organism evidence="5 6">
    <name type="scientific">Melghirimyces algeriensis</name>
    <dbReference type="NCBI Taxonomy" id="910412"/>
    <lineage>
        <taxon>Bacteria</taxon>
        <taxon>Bacillati</taxon>
        <taxon>Bacillota</taxon>
        <taxon>Bacilli</taxon>
        <taxon>Bacillales</taxon>
        <taxon>Thermoactinomycetaceae</taxon>
        <taxon>Melghirimyces</taxon>
    </lineage>
</organism>
<keyword evidence="4" id="KW-1133">Transmembrane helix</keyword>
<feature type="repeat" description="TPR" evidence="3">
    <location>
        <begin position="645"/>
        <end position="678"/>
    </location>
</feature>
<dbReference type="PROSITE" id="PS50005">
    <property type="entry name" value="TPR"/>
    <property type="match status" value="4"/>
</dbReference>
<keyword evidence="1" id="KW-0677">Repeat</keyword>
<reference evidence="5 6" key="1">
    <citation type="submission" date="2017-05" db="EMBL/GenBank/DDBJ databases">
        <authorList>
            <person name="Varghese N."/>
            <person name="Submissions S."/>
        </authorList>
    </citation>
    <scope>NUCLEOTIDE SEQUENCE [LARGE SCALE GENOMIC DNA]</scope>
    <source>
        <strain evidence="5 6">DSM 45474</strain>
    </source>
</reference>
<feature type="repeat" description="TPR" evidence="3">
    <location>
        <begin position="611"/>
        <end position="644"/>
    </location>
</feature>
<keyword evidence="4" id="KW-0812">Transmembrane</keyword>
<dbReference type="PANTHER" id="PTHR44943">
    <property type="entry name" value="CELLULOSE SYNTHASE OPERON PROTEIN C"/>
    <property type="match status" value="1"/>
</dbReference>
<dbReference type="OrthoDB" id="2986993at2"/>
<name>A0A521DX47_9BACL</name>
<evidence type="ECO:0000256" key="2">
    <source>
        <dbReference type="ARBA" id="ARBA00022803"/>
    </source>
</evidence>
<evidence type="ECO:0000313" key="5">
    <source>
        <dbReference type="EMBL" id="SMO76178.1"/>
    </source>
</evidence>
<keyword evidence="4" id="KW-0472">Membrane</keyword>
<evidence type="ECO:0000256" key="4">
    <source>
        <dbReference type="SAM" id="Phobius"/>
    </source>
</evidence>
<accession>A0A521DX47</accession>
<keyword evidence="2 3" id="KW-0802">TPR repeat</keyword>
<proteinExistence type="predicted"/>
<dbReference type="PANTHER" id="PTHR44943:SF8">
    <property type="entry name" value="TPR REPEAT-CONTAINING PROTEIN MJ0263"/>
    <property type="match status" value="1"/>
</dbReference>
<dbReference type="Gene3D" id="1.10.510.10">
    <property type="entry name" value="Transferase(Phosphotransferase) domain 1"/>
    <property type="match status" value="1"/>
</dbReference>
<dbReference type="SUPFAM" id="SSF56112">
    <property type="entry name" value="Protein kinase-like (PK-like)"/>
    <property type="match status" value="1"/>
</dbReference>
<evidence type="ECO:0000256" key="1">
    <source>
        <dbReference type="ARBA" id="ARBA00022737"/>
    </source>
</evidence>
<dbReference type="Pfam" id="PF13181">
    <property type="entry name" value="TPR_8"/>
    <property type="match status" value="2"/>
</dbReference>
<feature type="repeat" description="TPR" evidence="3">
    <location>
        <begin position="489"/>
        <end position="522"/>
    </location>
</feature>
<feature type="transmembrane region" description="Helical" evidence="4">
    <location>
        <begin position="12"/>
        <end position="30"/>
    </location>
</feature>
<dbReference type="SUPFAM" id="SSF48452">
    <property type="entry name" value="TPR-like"/>
    <property type="match status" value="2"/>
</dbReference>
<dbReference type="AlphaFoldDB" id="A0A521DX47"/>
<dbReference type="RefSeq" id="WP_142505857.1">
    <property type="nucleotide sequence ID" value="NZ_FXTI01000007.1"/>
</dbReference>
<keyword evidence="6" id="KW-1185">Reference proteome</keyword>
<feature type="repeat" description="TPR" evidence="3">
    <location>
        <begin position="523"/>
        <end position="556"/>
    </location>
</feature>
<dbReference type="PROSITE" id="PS50293">
    <property type="entry name" value="TPR_REGION"/>
    <property type="match status" value="1"/>
</dbReference>
<dbReference type="InterPro" id="IPR051685">
    <property type="entry name" value="Ycf3/AcsC/BcsC/TPR_MFPF"/>
</dbReference>
<dbReference type="InterPro" id="IPR019734">
    <property type="entry name" value="TPR_rpt"/>
</dbReference>
<dbReference type="Pfam" id="PF07719">
    <property type="entry name" value="TPR_2"/>
    <property type="match status" value="1"/>
</dbReference>
<dbReference type="SMART" id="SM00028">
    <property type="entry name" value="TPR"/>
    <property type="match status" value="6"/>
</dbReference>
<sequence length="689" mass="79114">MKMKRKDEWIRDTFQVLNVYPFVLGALYYVRIHSPTQHSMGQTRFIHALDLNWVDENVRMEELFHRNPSFFFPIEGLFVEDGILYQVFENVEGTLFTQRLYPSVPWSLAESIRLLTSISRPLVKMYAEGQFTVVHPQNIFITDDSVRFLYGGPEGMLPKRKGSQYRSLPLEERLRMNEALDVYSLGLMGYMMLTGTALEPGKVQSMRWYRDDVPSDLEHMVLKSLGEHPLDRPRLSEFVGRLEMFLAEGLRGTGTAPQGKPNEDTVREDPFALLLKNDDLPDSPSAALNPDEWENWVAGPLFPTQECRDPHRSHELPPGNKVWEREEFQEEAATFEVLAPSSDPSVKKKPIFFDFVRKKPALWSVALLLIAGLGASYLLFGTGDEEEAARYYGESVRYMKDENYPSAISKAKLAVETDPSDKQYLLHLADLYHQKQKYNKAVDILEQGVKKVSDPEVYYTLSVNALWSGQLNRAESAIKKAISKDKNNPDYLYQLANIYGEKEDYKAAIQSLESAVDIKPDQASYRDRLAEFLLEENQPEKAMTHAEKAVQLKPNNPAYHMRLGRIYLTQRKRFSDDSKLPSKKKQKMMDQYTKSAVDTFEQATKLYPDSANAYYFLSIAEYYAGDLKQAKKSAKRSLELAPGAASSHYQYGIVLQRMGEKEKARKHYKKALSLDPDNKRYKEAVQQLK</sequence>
<dbReference type="InterPro" id="IPR011990">
    <property type="entry name" value="TPR-like_helical_dom_sf"/>
</dbReference>
<protein>
    <submittedName>
        <fullName evidence="5">Tetratricopeptide repeat-containing protein</fullName>
    </submittedName>
</protein>
<dbReference type="InterPro" id="IPR011009">
    <property type="entry name" value="Kinase-like_dom_sf"/>
</dbReference>
<dbReference type="Proteomes" id="UP000315636">
    <property type="component" value="Unassembled WGS sequence"/>
</dbReference>